<keyword evidence="3" id="KW-1185">Reference proteome</keyword>
<feature type="compositionally biased region" description="Basic and acidic residues" evidence="1">
    <location>
        <begin position="1"/>
        <end position="29"/>
    </location>
</feature>
<dbReference type="AlphaFoldDB" id="Q54V99"/>
<name>Q54V99_DICDI</name>
<dbReference type="InParanoid" id="Q54V99"/>
<gene>
    <name evidence="2" type="ORF">DDB_G0280499</name>
</gene>
<accession>Q54V99</accession>
<dbReference type="RefSeq" id="XP_641209.1">
    <property type="nucleotide sequence ID" value="XM_636117.1"/>
</dbReference>
<dbReference type="Proteomes" id="UP000002195">
    <property type="component" value="Unassembled WGS sequence"/>
</dbReference>
<dbReference type="VEuPathDB" id="AmoebaDB:DDB_G0280499"/>
<dbReference type="HOGENOM" id="CLU_2311449_0_0_1"/>
<comment type="caution">
    <text evidence="2">The sequence shown here is derived from an EMBL/GenBank/DDBJ whole genome shotgun (WGS) entry which is preliminary data.</text>
</comment>
<sequence length="100" mass="12026">MKMIDDENRKQNEVKFLKENRKNKERKSIQQDNQLNRNVYNFKIGGNVEGSNIVNGNINNFPKEKNFRDNGEIEEKTSLENFENQVNEIKRFKKKIFKLF</sequence>
<dbReference type="SMR" id="Q54V99"/>
<dbReference type="KEGG" id="ddi:DDB_G0280499"/>
<evidence type="ECO:0000256" key="1">
    <source>
        <dbReference type="SAM" id="MobiDB-lite"/>
    </source>
</evidence>
<evidence type="ECO:0000313" key="3">
    <source>
        <dbReference type="Proteomes" id="UP000002195"/>
    </source>
</evidence>
<proteinExistence type="predicted"/>
<feature type="region of interest" description="Disordered" evidence="1">
    <location>
        <begin position="1"/>
        <end position="33"/>
    </location>
</feature>
<evidence type="ECO:0000313" key="2">
    <source>
        <dbReference type="EMBL" id="EAL67229.1"/>
    </source>
</evidence>
<organism evidence="2 3">
    <name type="scientific">Dictyostelium discoideum</name>
    <name type="common">Social amoeba</name>
    <dbReference type="NCBI Taxonomy" id="44689"/>
    <lineage>
        <taxon>Eukaryota</taxon>
        <taxon>Amoebozoa</taxon>
        <taxon>Evosea</taxon>
        <taxon>Eumycetozoa</taxon>
        <taxon>Dictyostelia</taxon>
        <taxon>Dictyosteliales</taxon>
        <taxon>Dictyosteliaceae</taxon>
        <taxon>Dictyostelium</taxon>
    </lineage>
</organism>
<dbReference type="PaxDb" id="44689-DDB0205239"/>
<dbReference type="GeneID" id="8622590"/>
<reference evidence="2 3" key="1">
    <citation type="journal article" date="2005" name="Nature">
        <title>The genome of the social amoeba Dictyostelium discoideum.</title>
        <authorList>
            <consortium name="The Dictyostelium discoideum Sequencing Consortium"/>
            <person name="Eichinger L."/>
            <person name="Pachebat J.A."/>
            <person name="Glockner G."/>
            <person name="Rajandream M.A."/>
            <person name="Sucgang R."/>
            <person name="Berriman M."/>
            <person name="Song J."/>
            <person name="Olsen R."/>
            <person name="Szafranski K."/>
            <person name="Xu Q."/>
            <person name="Tunggal B."/>
            <person name="Kummerfeld S."/>
            <person name="Madera M."/>
            <person name="Konfortov B.A."/>
            <person name="Rivero F."/>
            <person name="Bankier A.T."/>
            <person name="Lehmann R."/>
            <person name="Hamlin N."/>
            <person name="Davies R."/>
            <person name="Gaudet P."/>
            <person name="Fey P."/>
            <person name="Pilcher K."/>
            <person name="Chen G."/>
            <person name="Saunders D."/>
            <person name="Sodergren E."/>
            <person name="Davis P."/>
            <person name="Kerhornou A."/>
            <person name="Nie X."/>
            <person name="Hall N."/>
            <person name="Anjard C."/>
            <person name="Hemphill L."/>
            <person name="Bason N."/>
            <person name="Farbrother P."/>
            <person name="Desany B."/>
            <person name="Just E."/>
            <person name="Morio T."/>
            <person name="Rost R."/>
            <person name="Churcher C."/>
            <person name="Cooper J."/>
            <person name="Haydock S."/>
            <person name="van Driessche N."/>
            <person name="Cronin A."/>
            <person name="Goodhead I."/>
            <person name="Muzny D."/>
            <person name="Mourier T."/>
            <person name="Pain A."/>
            <person name="Lu M."/>
            <person name="Harper D."/>
            <person name="Lindsay R."/>
            <person name="Hauser H."/>
            <person name="James K."/>
            <person name="Quiles M."/>
            <person name="Madan Babu M."/>
            <person name="Saito T."/>
            <person name="Buchrieser C."/>
            <person name="Wardroper A."/>
            <person name="Felder M."/>
            <person name="Thangavelu M."/>
            <person name="Johnson D."/>
            <person name="Knights A."/>
            <person name="Loulseged H."/>
            <person name="Mungall K."/>
            <person name="Oliver K."/>
            <person name="Price C."/>
            <person name="Quail M.A."/>
            <person name="Urushihara H."/>
            <person name="Hernandez J."/>
            <person name="Rabbinowitsch E."/>
            <person name="Steffen D."/>
            <person name="Sanders M."/>
            <person name="Ma J."/>
            <person name="Kohara Y."/>
            <person name="Sharp S."/>
            <person name="Simmonds M."/>
            <person name="Spiegler S."/>
            <person name="Tivey A."/>
            <person name="Sugano S."/>
            <person name="White B."/>
            <person name="Walker D."/>
            <person name="Woodward J."/>
            <person name="Winckler T."/>
            <person name="Tanaka Y."/>
            <person name="Shaulsky G."/>
            <person name="Schleicher M."/>
            <person name="Weinstock G."/>
            <person name="Rosenthal A."/>
            <person name="Cox E.C."/>
            <person name="Chisholm R.L."/>
            <person name="Gibbs R."/>
            <person name="Loomis W.F."/>
            <person name="Platzer M."/>
            <person name="Kay R.R."/>
            <person name="Williams J."/>
            <person name="Dear P.H."/>
            <person name="Noegel A.A."/>
            <person name="Barrell B."/>
            <person name="Kuspa A."/>
        </authorList>
    </citation>
    <scope>NUCLEOTIDE SEQUENCE [LARGE SCALE GENOMIC DNA]</scope>
    <source>
        <strain evidence="2 3">AX4</strain>
    </source>
</reference>
<protein>
    <submittedName>
        <fullName evidence="2">Uncharacterized protein</fullName>
    </submittedName>
</protein>
<dbReference type="EMBL" id="AAFI02000036">
    <property type="protein sequence ID" value="EAL67229.1"/>
    <property type="molecule type" value="Genomic_DNA"/>
</dbReference>